<protein>
    <submittedName>
        <fullName evidence="2">Uncharacterized protein</fullName>
    </submittedName>
</protein>
<organism evidence="2 3">
    <name type="scientific">Rhamnella rubrinervis</name>
    <dbReference type="NCBI Taxonomy" id="2594499"/>
    <lineage>
        <taxon>Eukaryota</taxon>
        <taxon>Viridiplantae</taxon>
        <taxon>Streptophyta</taxon>
        <taxon>Embryophyta</taxon>
        <taxon>Tracheophyta</taxon>
        <taxon>Spermatophyta</taxon>
        <taxon>Magnoliopsida</taxon>
        <taxon>eudicotyledons</taxon>
        <taxon>Gunneridae</taxon>
        <taxon>Pentapetalae</taxon>
        <taxon>rosids</taxon>
        <taxon>fabids</taxon>
        <taxon>Rosales</taxon>
        <taxon>Rhamnaceae</taxon>
        <taxon>rhamnoid group</taxon>
        <taxon>Rhamneae</taxon>
        <taxon>Rhamnella</taxon>
    </lineage>
</organism>
<comment type="caution">
    <text evidence="2">The sequence shown here is derived from an EMBL/GenBank/DDBJ whole genome shotgun (WGS) entry which is preliminary data.</text>
</comment>
<dbReference type="EMBL" id="VOIH02000003">
    <property type="protein sequence ID" value="KAF3452000.1"/>
    <property type="molecule type" value="Genomic_DNA"/>
</dbReference>
<sequence>MEVEIKWQRAGNKHPEEYLPLPCLPIARNVVLDSSKEWGWPSSPVAISAPLNLIRMDFELKAGQNVEGQCTTPFVRKVKLSVLHIATYFIRLSLVFSNVILVIVVSFNNLSDGGLSVLERFASAAKRRKAGIDEEGRLGFIGLQSPWASKKDNGNRTAANVASEEFDGALICSLENKTEA</sequence>
<name>A0A8K0MNM0_9ROSA</name>
<accession>A0A8K0MNM0</accession>
<evidence type="ECO:0000313" key="3">
    <source>
        <dbReference type="Proteomes" id="UP000796880"/>
    </source>
</evidence>
<reference evidence="2" key="1">
    <citation type="submission" date="2020-03" db="EMBL/GenBank/DDBJ databases">
        <title>A high-quality chromosome-level genome assembly of a woody plant with both climbing and erect habits, Rhamnella rubrinervis.</title>
        <authorList>
            <person name="Lu Z."/>
            <person name="Yang Y."/>
            <person name="Zhu X."/>
            <person name="Sun Y."/>
        </authorList>
    </citation>
    <scope>NUCLEOTIDE SEQUENCE</scope>
    <source>
        <strain evidence="2">BYM</strain>
        <tissue evidence="2">Leaf</tissue>
    </source>
</reference>
<keyword evidence="3" id="KW-1185">Reference proteome</keyword>
<keyword evidence="1" id="KW-0472">Membrane</keyword>
<dbReference type="Proteomes" id="UP000796880">
    <property type="component" value="Unassembled WGS sequence"/>
</dbReference>
<dbReference type="AlphaFoldDB" id="A0A8K0MNM0"/>
<evidence type="ECO:0000313" key="2">
    <source>
        <dbReference type="EMBL" id="KAF3452000.1"/>
    </source>
</evidence>
<keyword evidence="1" id="KW-1133">Transmembrane helix</keyword>
<feature type="transmembrane region" description="Helical" evidence="1">
    <location>
        <begin position="85"/>
        <end position="107"/>
    </location>
</feature>
<evidence type="ECO:0000256" key="1">
    <source>
        <dbReference type="SAM" id="Phobius"/>
    </source>
</evidence>
<gene>
    <name evidence="2" type="ORF">FNV43_RR08096</name>
</gene>
<proteinExistence type="predicted"/>
<keyword evidence="1" id="KW-0812">Transmembrane</keyword>